<protein>
    <submittedName>
        <fullName evidence="2">Uncharacterized protein</fullName>
    </submittedName>
</protein>
<accession>A0A061SNA2</accession>
<proteinExistence type="predicted"/>
<name>A0A061SNA2_9CHLO</name>
<feature type="non-terminal residue" evidence="2">
    <location>
        <position position="93"/>
    </location>
</feature>
<feature type="non-terminal residue" evidence="2">
    <location>
        <position position="1"/>
    </location>
</feature>
<feature type="compositionally biased region" description="Gly residues" evidence="1">
    <location>
        <begin position="84"/>
        <end position="93"/>
    </location>
</feature>
<sequence length="93" mass="9223">PLQSATIMAARKNAGRAGKGGAKGSVDDRDRQAGNQAAEGAGPTPPAPDAAPEGGLDQDGGLEREVQVEGGDWADPPPPTQPQDGGGAAKKKK</sequence>
<evidence type="ECO:0000313" key="2">
    <source>
        <dbReference type="EMBL" id="JAC84375.1"/>
    </source>
</evidence>
<dbReference type="EMBL" id="GBEZ01000515">
    <property type="protein sequence ID" value="JAC84375.1"/>
    <property type="molecule type" value="Transcribed_RNA"/>
</dbReference>
<gene>
    <name evidence="2" type="ORF">TSPGSL018_1127</name>
</gene>
<organism evidence="2">
    <name type="scientific">Tetraselmis sp. GSL018</name>
    <dbReference type="NCBI Taxonomy" id="582737"/>
    <lineage>
        <taxon>Eukaryota</taxon>
        <taxon>Viridiplantae</taxon>
        <taxon>Chlorophyta</taxon>
        <taxon>core chlorophytes</taxon>
        <taxon>Chlorodendrophyceae</taxon>
        <taxon>Chlorodendrales</taxon>
        <taxon>Chlorodendraceae</taxon>
        <taxon>Tetraselmis</taxon>
    </lineage>
</organism>
<dbReference type="AlphaFoldDB" id="A0A061SNA2"/>
<evidence type="ECO:0000256" key="1">
    <source>
        <dbReference type="SAM" id="MobiDB-lite"/>
    </source>
</evidence>
<feature type="region of interest" description="Disordered" evidence="1">
    <location>
        <begin position="1"/>
        <end position="93"/>
    </location>
</feature>
<reference evidence="2" key="1">
    <citation type="submission" date="2014-05" db="EMBL/GenBank/DDBJ databases">
        <title>The transcriptome of the halophilic microalga Tetraselmis sp. GSL018 isolated from the Great Salt Lake, Utah.</title>
        <authorList>
            <person name="Jinkerson R.E."/>
            <person name="D'Adamo S."/>
            <person name="Posewitz M.C."/>
        </authorList>
    </citation>
    <scope>NUCLEOTIDE SEQUENCE</scope>
    <source>
        <strain evidence="2">GSL018</strain>
    </source>
</reference>